<keyword evidence="1" id="KW-0560">Oxidoreductase</keyword>
<accession>A0A6B0YQ44</accession>
<keyword evidence="1" id="KW-0223">Dioxygenase</keyword>
<dbReference type="AlphaFoldDB" id="A0A6B0YQ44"/>
<comment type="caution">
    <text evidence="1">The sequence shown here is derived from an EMBL/GenBank/DDBJ whole genome shotgun (WGS) entry which is preliminary data.</text>
</comment>
<reference evidence="1" key="1">
    <citation type="submission" date="2019-09" db="EMBL/GenBank/DDBJ databases">
        <title>Characterisation of the sponge microbiome using genome-centric metagenomics.</title>
        <authorList>
            <person name="Engelberts J.P."/>
            <person name="Robbins S.J."/>
            <person name="De Goeij J.M."/>
            <person name="Aranda M."/>
            <person name="Bell S.C."/>
            <person name="Webster N.S."/>
        </authorList>
    </citation>
    <scope>NUCLEOTIDE SEQUENCE</scope>
    <source>
        <strain evidence="1">SB0664_bin_27</strain>
    </source>
</reference>
<dbReference type="GO" id="GO:0016706">
    <property type="term" value="F:2-oxoglutarate-dependent dioxygenase activity"/>
    <property type="evidence" value="ECO:0007669"/>
    <property type="project" value="UniProtKB-ARBA"/>
</dbReference>
<name>A0A6B0YQ44_9CHLR</name>
<sequence length="271" mass="30897">MELTCKQKQFFETFGYLALPGLLEDEIDWITEEFEAVFQGRNVVHDGSKRSCIVPFIDQRERLSTLLDHPKLVGLISGVLGEDFNYLGGDGNFYTGDTRWHSDGFHEVGKFLKVALYLDEVGQDSGCLRVIPGTHRQDMFMGWEARQASESLERWGIEQNDVPAMALETRPGDVVAFNHNLMHASFGGSIRRRMFTLNCCAHCGTDLEIEELKQYIANHHRYWIDQMHSDVMRRTASPARMRHLQQVIDNEGHLPALSAKARMEMSEPAHG</sequence>
<dbReference type="EMBL" id="VXRG01000061">
    <property type="protein sequence ID" value="MXY93166.1"/>
    <property type="molecule type" value="Genomic_DNA"/>
</dbReference>
<organism evidence="1">
    <name type="scientific">Caldilineaceae bacterium SB0664_bin_27</name>
    <dbReference type="NCBI Taxonomy" id="2605260"/>
    <lineage>
        <taxon>Bacteria</taxon>
        <taxon>Bacillati</taxon>
        <taxon>Chloroflexota</taxon>
        <taxon>Caldilineae</taxon>
        <taxon>Caldilineales</taxon>
        <taxon>Caldilineaceae</taxon>
    </lineage>
</organism>
<proteinExistence type="predicted"/>
<dbReference type="Pfam" id="PF05721">
    <property type="entry name" value="PhyH"/>
    <property type="match status" value="1"/>
</dbReference>
<evidence type="ECO:0000313" key="1">
    <source>
        <dbReference type="EMBL" id="MXY93166.1"/>
    </source>
</evidence>
<dbReference type="GO" id="GO:0005506">
    <property type="term" value="F:iron ion binding"/>
    <property type="evidence" value="ECO:0007669"/>
    <property type="project" value="UniProtKB-ARBA"/>
</dbReference>
<dbReference type="SUPFAM" id="SSF51197">
    <property type="entry name" value="Clavaminate synthase-like"/>
    <property type="match status" value="1"/>
</dbReference>
<dbReference type="PANTHER" id="PTHR20883">
    <property type="entry name" value="PHYTANOYL-COA DIOXYGENASE DOMAIN CONTAINING 1"/>
    <property type="match status" value="1"/>
</dbReference>
<dbReference type="Gene3D" id="2.60.120.620">
    <property type="entry name" value="q2cbj1_9rhob like domain"/>
    <property type="match status" value="1"/>
</dbReference>
<dbReference type="PANTHER" id="PTHR20883:SF48">
    <property type="entry name" value="ECTOINE DIOXYGENASE"/>
    <property type="match status" value="1"/>
</dbReference>
<dbReference type="InterPro" id="IPR008775">
    <property type="entry name" value="Phytyl_CoA_dOase-like"/>
</dbReference>
<gene>
    <name evidence="1" type="ORF">F4Y42_06905</name>
</gene>
<protein>
    <submittedName>
        <fullName evidence="1">Phytanoyl-CoA dioxygenase family protein</fullName>
    </submittedName>
</protein>